<keyword evidence="5" id="KW-0539">Nucleus</keyword>
<dbReference type="InterPro" id="IPR008672">
    <property type="entry name" value="Mad1"/>
</dbReference>
<evidence type="ECO:0000256" key="7">
    <source>
        <dbReference type="SAM" id="Coils"/>
    </source>
</evidence>
<dbReference type="EMBL" id="CAMGYJ010000006">
    <property type="protein sequence ID" value="CAI0437714.1"/>
    <property type="molecule type" value="Genomic_DNA"/>
</dbReference>
<evidence type="ECO:0000256" key="2">
    <source>
        <dbReference type="ARBA" id="ARBA00008029"/>
    </source>
</evidence>
<comment type="similarity">
    <text evidence="2">Belongs to the MAD1 family.</text>
</comment>
<evidence type="ECO:0000256" key="1">
    <source>
        <dbReference type="ARBA" id="ARBA00004123"/>
    </source>
</evidence>
<evidence type="ECO:0000256" key="5">
    <source>
        <dbReference type="ARBA" id="ARBA00023242"/>
    </source>
</evidence>
<dbReference type="Pfam" id="PF05557">
    <property type="entry name" value="MAD"/>
    <property type="match status" value="1"/>
</dbReference>
<reference evidence="8" key="1">
    <citation type="submission" date="2022-08" db="EMBL/GenBank/DDBJ databases">
        <authorList>
            <person name="Gutierrez-Valencia J."/>
        </authorList>
    </citation>
    <scope>NUCLEOTIDE SEQUENCE</scope>
</reference>
<feature type="coiled-coil region" evidence="7">
    <location>
        <begin position="100"/>
        <end position="279"/>
    </location>
</feature>
<dbReference type="Proteomes" id="UP001154282">
    <property type="component" value="Unassembled WGS sequence"/>
</dbReference>
<accession>A0AAV0LVT5</accession>
<feature type="coiled-coil region" evidence="7">
    <location>
        <begin position="420"/>
        <end position="468"/>
    </location>
</feature>
<dbReference type="GO" id="GO:0051301">
    <property type="term" value="P:cell division"/>
    <property type="evidence" value="ECO:0007669"/>
    <property type="project" value="UniProtKB-KW"/>
</dbReference>
<dbReference type="GO" id="GO:0072686">
    <property type="term" value="C:mitotic spindle"/>
    <property type="evidence" value="ECO:0007669"/>
    <property type="project" value="TreeGrafter"/>
</dbReference>
<dbReference type="Gene3D" id="6.10.250.90">
    <property type="match status" value="1"/>
</dbReference>
<evidence type="ECO:0000256" key="4">
    <source>
        <dbReference type="ARBA" id="ARBA00022776"/>
    </source>
</evidence>
<comment type="caution">
    <text evidence="8">The sequence shown here is derived from an EMBL/GenBank/DDBJ whole genome shotgun (WGS) entry which is preliminary data.</text>
</comment>
<keyword evidence="9" id="KW-1185">Reference proteome</keyword>
<dbReference type="PANTHER" id="PTHR23168">
    <property type="entry name" value="MITOTIC SPINDLE ASSEMBLY CHECKPOINT PROTEIN MAD1 MITOTIC ARREST DEFICIENT-LIKE PROTEIN 1"/>
    <property type="match status" value="1"/>
</dbReference>
<sequence length="757" mass="86736">MSGCSFLDLRALVLSRQPLPTPVKPLLSVKTEPRMILRTPAPKRARPIEPAPIIESPPVGSDHRQLAIYEDPSSAGPARREPSQQSEHMLCTYQCRQMVKADFLDALSNAEKQVQDYQSKLAELNDNFGKADEERKTFREKLSYVEQELAAAKGREQALHDQLLKEVNDSHERLKKELELSAKLQAKLENEQNLRKKAESTAAAAEDKAKELEAKLGHISKSIEKEKKRFNNELAQLNRDSKFSITKITVDLEKMEFRAKSSEQEVELLRKQQEDLQSKFSECLHQKSELEKRLTSLSFEDDSPKESDILVKHLQEELRNYESEVREARKLKSAHDSIELMKEKLLEEKSRRERVELQLPKLQEYELKINKLEDELSAWKLMIQDIPGVSCCDDVPLRISALQKEVIDNLKKLGEVNAHLKQMQVVLDKTQLDKQKTETEAALAKEKADRLEAEVKRMNLMLSAVSEERNMLKIAIEDFKSKNEQAGGHASSSALQELESSLLKREPYIKELEGDLFAQKDINTRQQDEIKSLHDRLNSEARKVKSLERESDRLRSEIFLLESKLGHGDFSAANTKVLRMVNTLAVGNDAKQTIEALQSELQRTKEKLQALEEYKSQSGNSGKLVDSYMSGKVAQLKEQIATLEKREERYKTVFADRISVFRRACCELFGYKIVMDERQRPNGIPVTRFTLQSIYAMNDDEKLEFEYESGNTNIVENGYTSTSEISQQVDIFVRKMNSIPAFTANLTVESFNRRTLS</sequence>
<evidence type="ECO:0008006" key="10">
    <source>
        <dbReference type="Google" id="ProtNLM"/>
    </source>
</evidence>
<dbReference type="Gene3D" id="3.30.457.60">
    <property type="match status" value="1"/>
</dbReference>
<keyword evidence="7" id="KW-0175">Coiled coil</keyword>
<dbReference type="GO" id="GO:0000776">
    <property type="term" value="C:kinetochore"/>
    <property type="evidence" value="ECO:0007669"/>
    <property type="project" value="TreeGrafter"/>
</dbReference>
<keyword evidence="3" id="KW-0132">Cell division</keyword>
<comment type="subcellular location">
    <subcellularLocation>
        <location evidence="1">Nucleus</location>
    </subcellularLocation>
</comment>
<dbReference type="GO" id="GO:0005635">
    <property type="term" value="C:nuclear envelope"/>
    <property type="evidence" value="ECO:0007669"/>
    <property type="project" value="TreeGrafter"/>
</dbReference>
<gene>
    <name evidence="8" type="ORF">LITE_LOCUS25557</name>
</gene>
<organism evidence="8 9">
    <name type="scientific">Linum tenue</name>
    <dbReference type="NCBI Taxonomy" id="586396"/>
    <lineage>
        <taxon>Eukaryota</taxon>
        <taxon>Viridiplantae</taxon>
        <taxon>Streptophyta</taxon>
        <taxon>Embryophyta</taxon>
        <taxon>Tracheophyta</taxon>
        <taxon>Spermatophyta</taxon>
        <taxon>Magnoliopsida</taxon>
        <taxon>eudicotyledons</taxon>
        <taxon>Gunneridae</taxon>
        <taxon>Pentapetalae</taxon>
        <taxon>rosids</taxon>
        <taxon>fabids</taxon>
        <taxon>Malpighiales</taxon>
        <taxon>Linaceae</taxon>
        <taxon>Linum</taxon>
    </lineage>
</organism>
<keyword evidence="6" id="KW-0131">Cell cycle</keyword>
<dbReference type="SUPFAM" id="SSF75704">
    <property type="entry name" value="Mitotic arrest deficient-like 1, Mad1"/>
    <property type="match status" value="1"/>
</dbReference>
<name>A0AAV0LVT5_9ROSI</name>
<evidence type="ECO:0000313" key="8">
    <source>
        <dbReference type="EMBL" id="CAI0437714.1"/>
    </source>
</evidence>
<evidence type="ECO:0000256" key="6">
    <source>
        <dbReference type="ARBA" id="ARBA00023306"/>
    </source>
</evidence>
<feature type="coiled-coil region" evidence="7">
    <location>
        <begin position="311"/>
        <end position="382"/>
    </location>
</feature>
<evidence type="ECO:0000256" key="3">
    <source>
        <dbReference type="ARBA" id="ARBA00022618"/>
    </source>
</evidence>
<protein>
    <recommendedName>
        <fullName evidence="10">Mitotic spindle checkpoint protein MAD1</fullName>
    </recommendedName>
</protein>
<dbReference type="SUPFAM" id="SSF57997">
    <property type="entry name" value="Tropomyosin"/>
    <property type="match status" value="1"/>
</dbReference>
<dbReference type="AlphaFoldDB" id="A0AAV0LVT5"/>
<feature type="coiled-coil region" evidence="7">
    <location>
        <begin position="530"/>
        <end position="653"/>
    </location>
</feature>
<dbReference type="FunFam" id="3.30.457.60:FF:000004">
    <property type="entry name" value="Mitotic spindle checkpoint protein MAD1"/>
    <property type="match status" value="1"/>
</dbReference>
<proteinExistence type="inferred from homology"/>
<dbReference type="Gene3D" id="1.20.5.170">
    <property type="match status" value="1"/>
</dbReference>
<keyword evidence="4" id="KW-0498">Mitosis</keyword>
<dbReference type="PANTHER" id="PTHR23168:SF0">
    <property type="entry name" value="MITOTIC SPINDLE ASSEMBLY CHECKPOINT PROTEIN MAD1"/>
    <property type="match status" value="1"/>
</dbReference>
<evidence type="ECO:0000313" key="9">
    <source>
        <dbReference type="Proteomes" id="UP001154282"/>
    </source>
</evidence>
<dbReference type="GO" id="GO:0007094">
    <property type="term" value="P:mitotic spindle assembly checkpoint signaling"/>
    <property type="evidence" value="ECO:0007669"/>
    <property type="project" value="InterPro"/>
</dbReference>
<dbReference type="GO" id="GO:0051315">
    <property type="term" value="P:attachment of mitotic spindle microtubules to kinetochore"/>
    <property type="evidence" value="ECO:0007669"/>
    <property type="project" value="TreeGrafter"/>
</dbReference>